<evidence type="ECO:0000256" key="1">
    <source>
        <dbReference type="SAM" id="MobiDB-lite"/>
    </source>
</evidence>
<keyword evidence="3" id="KW-1185">Reference proteome</keyword>
<feature type="region of interest" description="Disordered" evidence="1">
    <location>
        <begin position="1"/>
        <end position="46"/>
    </location>
</feature>
<protein>
    <submittedName>
        <fullName evidence="2">Uncharacterized protein</fullName>
    </submittedName>
</protein>
<dbReference type="Proteomes" id="UP000192582">
    <property type="component" value="Unassembled WGS sequence"/>
</dbReference>
<feature type="compositionally biased region" description="Basic residues" evidence="1">
    <location>
        <begin position="22"/>
        <end position="37"/>
    </location>
</feature>
<dbReference type="EMBL" id="FWWU01000011">
    <property type="protein sequence ID" value="SMB97415.1"/>
    <property type="molecule type" value="Genomic_DNA"/>
</dbReference>
<reference evidence="2 3" key="1">
    <citation type="submission" date="2017-04" db="EMBL/GenBank/DDBJ databases">
        <authorList>
            <person name="Afonso C.L."/>
            <person name="Miller P.J."/>
            <person name="Scott M.A."/>
            <person name="Spackman E."/>
            <person name="Goraichik I."/>
            <person name="Dimitrov K.M."/>
            <person name="Suarez D.L."/>
            <person name="Swayne D.E."/>
        </authorList>
    </citation>
    <scope>NUCLEOTIDE SEQUENCE [LARGE SCALE GENOMIC DNA]</scope>
    <source>
        <strain evidence="2 3">KR-140</strain>
    </source>
</reference>
<accession>A0A1W1VVL1</accession>
<name>A0A1W1VVL1_9DEIO</name>
<dbReference type="AlphaFoldDB" id="A0A1W1VVL1"/>
<gene>
    <name evidence="2" type="ORF">SAMN00790413_05934</name>
</gene>
<evidence type="ECO:0000313" key="2">
    <source>
        <dbReference type="EMBL" id="SMB97415.1"/>
    </source>
</evidence>
<feature type="region of interest" description="Disordered" evidence="1">
    <location>
        <begin position="58"/>
        <end position="159"/>
    </location>
</feature>
<organism evidence="2 3">
    <name type="scientific">Deinococcus hopiensis KR-140</name>
    <dbReference type="NCBI Taxonomy" id="695939"/>
    <lineage>
        <taxon>Bacteria</taxon>
        <taxon>Thermotogati</taxon>
        <taxon>Deinococcota</taxon>
        <taxon>Deinococci</taxon>
        <taxon>Deinococcales</taxon>
        <taxon>Deinococcaceae</taxon>
        <taxon>Deinococcus</taxon>
    </lineage>
</organism>
<sequence>MSLSPRRPQARKPGSKPGSGNRRLRRERRRSLNRGKGRAMTPQALKTGIAKIIISELRKPQSENYADHNSGITKSALPYTERPTESPAKTPTSSSPKELAPSPAQDDDGQAAVAETQEAANILLRPEGGEGLPHTGSVEVEGQGEQRESQPFVSEKVPGTAGGAALLTLTPIPREVLASRPARDPADVRQVRCCSAATRAVYPNSRCTWRRPRPPASPRTAPLLEGRGDSAGRGRCPAQHAAGHQGAGLRGARATGPRPPDWRDAHPEDNHGFVPRQQGSSPESAAPSSAGRATSTLPVSIDVASRWEHKHHEDRVVTVVTFDGPKVELHTGEKLA</sequence>
<feature type="compositionally biased region" description="Low complexity" evidence="1">
    <location>
        <begin position="85"/>
        <end position="98"/>
    </location>
</feature>
<feature type="compositionally biased region" description="Basic and acidic residues" evidence="1">
    <location>
        <begin position="260"/>
        <end position="271"/>
    </location>
</feature>
<feature type="region of interest" description="Disordered" evidence="1">
    <location>
        <begin position="205"/>
        <end position="297"/>
    </location>
</feature>
<feature type="compositionally biased region" description="Low complexity" evidence="1">
    <location>
        <begin position="280"/>
        <end position="290"/>
    </location>
</feature>
<proteinExistence type="predicted"/>
<evidence type="ECO:0000313" key="3">
    <source>
        <dbReference type="Proteomes" id="UP000192582"/>
    </source>
</evidence>